<keyword evidence="5 6" id="KW-0496">Mitochondrion</keyword>
<accession>A0AAX4HA18</accession>
<protein>
    <recommendedName>
        <fullName evidence="3 6">Altered inheritance of mitochondria protein 24, mitochondrial</fullName>
    </recommendedName>
</protein>
<gene>
    <name evidence="7" type="ORF">PUMCH_002665</name>
</gene>
<dbReference type="KEGG" id="asau:88173729"/>
<evidence type="ECO:0000313" key="8">
    <source>
        <dbReference type="Proteomes" id="UP001338582"/>
    </source>
</evidence>
<dbReference type="PANTHER" id="PTHR36959:SF2">
    <property type="entry name" value="ALTERED INHERITANCE OF MITOCHONDRIA PROTEIN 24, MITOCHONDRIAL"/>
    <property type="match status" value="1"/>
</dbReference>
<sequence>MIESKVPVAVVSRAIRRFHISQALRPGEAVASPDSSETQSNMVSVFQLPKLTADSKLTLEAVGEPPSAASVSLPPSLAVNIRRGSLLAVQGKSDNVSITQTRFEPLKRMLYGNLASRFTQIVSTEPVQLLVSARADTILPRIFTNKTIKAIAPIELDGKSDWALFRRDSLHVYSGPSLLIDTLKIPQKISRQLARDLGSKVRTETGLFSWLRAGYTFVGGRGVIGVVGNGLVYTVNVNAGEDFAVNKSCLLGVSINGPKDLQNSIVKLEQKTQAIPAVIMPPPKVAQIRTWTDFVINAKHYAWIAAKGIKDAYFFVRRQTRETPGFVRIIGPRTVLIQAGEPHDRFERSFELPSLESFGTPIASEEKPIPRIPADYLNTVTVGPKGVTIESTDSFVKK</sequence>
<evidence type="ECO:0000256" key="6">
    <source>
        <dbReference type="RuleBase" id="RU363045"/>
    </source>
</evidence>
<evidence type="ECO:0000313" key="7">
    <source>
        <dbReference type="EMBL" id="WPK25353.1"/>
    </source>
</evidence>
<dbReference type="AlphaFoldDB" id="A0AAX4HA18"/>
<proteinExistence type="inferred from homology"/>
<dbReference type="RefSeq" id="XP_062877735.1">
    <property type="nucleotide sequence ID" value="XM_063021665.1"/>
</dbReference>
<dbReference type="Proteomes" id="UP001338582">
    <property type="component" value="Chromosome 3"/>
</dbReference>
<dbReference type="InterPro" id="IPR036983">
    <property type="entry name" value="AIM24_sf"/>
</dbReference>
<dbReference type="EMBL" id="CP138896">
    <property type="protein sequence ID" value="WPK25353.1"/>
    <property type="molecule type" value="Genomic_DNA"/>
</dbReference>
<dbReference type="PANTHER" id="PTHR36959">
    <property type="entry name" value="ALTERED INHERITANCE OF MITOCHONDRIA PROTEIN 24, MITOCHONDRIAL"/>
    <property type="match status" value="1"/>
</dbReference>
<keyword evidence="4" id="KW-0809">Transit peptide</keyword>
<dbReference type="GO" id="GO:0007007">
    <property type="term" value="P:inner mitochondrial membrane organization"/>
    <property type="evidence" value="ECO:0007669"/>
    <property type="project" value="TreeGrafter"/>
</dbReference>
<reference evidence="7 8" key="1">
    <citation type="submission" date="2023-10" db="EMBL/GenBank/DDBJ databases">
        <title>Draft Genome Sequence of Candida saopaulonensis from a very Premature Infant with Sepsis.</title>
        <authorList>
            <person name="Ning Y."/>
            <person name="Dai R."/>
            <person name="Xiao M."/>
            <person name="Xu Y."/>
            <person name="Yan Q."/>
            <person name="Zhang L."/>
        </authorList>
    </citation>
    <scope>NUCLEOTIDE SEQUENCE [LARGE SCALE GENOMIC DNA]</scope>
    <source>
        <strain evidence="7 8">19XY460</strain>
    </source>
</reference>
<evidence type="ECO:0000256" key="5">
    <source>
        <dbReference type="ARBA" id="ARBA00023128"/>
    </source>
</evidence>
<comment type="similarity">
    <text evidence="2 6">Belongs to the AIM24 family.</text>
</comment>
<keyword evidence="8" id="KW-1185">Reference proteome</keyword>
<evidence type="ECO:0000256" key="2">
    <source>
        <dbReference type="ARBA" id="ARBA00009322"/>
    </source>
</evidence>
<comment type="subcellular location">
    <subcellularLocation>
        <location evidence="1 6">Mitochondrion</location>
    </subcellularLocation>
</comment>
<evidence type="ECO:0000256" key="1">
    <source>
        <dbReference type="ARBA" id="ARBA00004173"/>
    </source>
</evidence>
<dbReference type="GO" id="GO:0005743">
    <property type="term" value="C:mitochondrial inner membrane"/>
    <property type="evidence" value="ECO:0007669"/>
    <property type="project" value="TreeGrafter"/>
</dbReference>
<organism evidence="7 8">
    <name type="scientific">Australozyma saopauloensis</name>
    <dbReference type="NCBI Taxonomy" id="291208"/>
    <lineage>
        <taxon>Eukaryota</taxon>
        <taxon>Fungi</taxon>
        <taxon>Dikarya</taxon>
        <taxon>Ascomycota</taxon>
        <taxon>Saccharomycotina</taxon>
        <taxon>Pichiomycetes</taxon>
        <taxon>Metschnikowiaceae</taxon>
        <taxon>Australozyma</taxon>
    </lineage>
</organism>
<dbReference type="Gene3D" id="3.60.160.10">
    <property type="entry name" value="Mitochondrial biogenesis AIM24"/>
    <property type="match status" value="1"/>
</dbReference>
<evidence type="ECO:0000256" key="4">
    <source>
        <dbReference type="ARBA" id="ARBA00022946"/>
    </source>
</evidence>
<evidence type="ECO:0000256" key="3">
    <source>
        <dbReference type="ARBA" id="ARBA00013287"/>
    </source>
</evidence>
<dbReference type="GeneID" id="88173729"/>
<dbReference type="InterPro" id="IPR002838">
    <property type="entry name" value="AIM24"/>
</dbReference>
<dbReference type="Pfam" id="PF01987">
    <property type="entry name" value="AIM24"/>
    <property type="match status" value="1"/>
</dbReference>
<name>A0AAX4HA18_9ASCO</name>